<dbReference type="EMBL" id="CP111027">
    <property type="protein sequence ID" value="WAR29761.1"/>
    <property type="molecule type" value="Genomic_DNA"/>
</dbReference>
<reference evidence="2" key="1">
    <citation type="submission" date="2022-11" db="EMBL/GenBank/DDBJ databases">
        <title>Centuries of genome instability and evolution in soft-shell clam transmissible cancer (bioRxiv).</title>
        <authorList>
            <person name="Hart S.F.M."/>
            <person name="Yonemitsu M.A."/>
            <person name="Giersch R.M."/>
            <person name="Beal B.F."/>
            <person name="Arriagada G."/>
            <person name="Davis B.W."/>
            <person name="Ostrander E.A."/>
            <person name="Goff S.P."/>
            <person name="Metzger M.J."/>
        </authorList>
    </citation>
    <scope>NUCLEOTIDE SEQUENCE</scope>
    <source>
        <strain evidence="2">MELC-2E11</strain>
        <tissue evidence="2">Siphon/mantle</tissue>
    </source>
</reference>
<evidence type="ECO:0000313" key="3">
    <source>
        <dbReference type="Proteomes" id="UP001164746"/>
    </source>
</evidence>
<sequence>MVVTEMEVYAVSGADGKKRHRPWRKCSDFSDEYIKLLTEELAPLRPPNGSDVTNFCLLLIGPISGGKSSFINAVLSAFAGKVIQKVAVGESEQGVTKRFSPYRHVSLRSVGFISKPTLAQEIHSVALVLDASTVSDLSPTIKCMINDCKRLILEKGIQLVVILTKIDKLHKDIADDLADVFKHQVVNAAVEKVSEMLGIPPNNVFPVKNYHSEVETEVAVHTFALMALRKLICMASDVLEERTNDSDDRTAGSGEVKESDTA</sequence>
<name>A0ABY7G9S2_MYAAR</name>
<organism evidence="2 3">
    <name type="scientific">Mya arenaria</name>
    <name type="common">Soft-shell clam</name>
    <dbReference type="NCBI Taxonomy" id="6604"/>
    <lineage>
        <taxon>Eukaryota</taxon>
        <taxon>Metazoa</taxon>
        <taxon>Spiralia</taxon>
        <taxon>Lophotrochozoa</taxon>
        <taxon>Mollusca</taxon>
        <taxon>Bivalvia</taxon>
        <taxon>Autobranchia</taxon>
        <taxon>Heteroconchia</taxon>
        <taxon>Euheterodonta</taxon>
        <taxon>Imparidentia</taxon>
        <taxon>Neoheterodontei</taxon>
        <taxon>Myida</taxon>
        <taxon>Myoidea</taxon>
        <taxon>Myidae</taxon>
        <taxon>Mya</taxon>
    </lineage>
</organism>
<accession>A0ABY7G9S2</accession>
<protein>
    <submittedName>
        <fullName evidence="2">IFI44-like protein</fullName>
    </submittedName>
</protein>
<evidence type="ECO:0000313" key="2">
    <source>
        <dbReference type="EMBL" id="WAR29761.1"/>
    </source>
</evidence>
<gene>
    <name evidence="2" type="ORF">MAR_003329</name>
</gene>
<feature type="region of interest" description="Disordered" evidence="1">
    <location>
        <begin position="243"/>
        <end position="262"/>
    </location>
</feature>
<dbReference type="PANTHER" id="PTHR14241:SF32">
    <property type="entry name" value="VWFA DOMAIN-CONTAINING PROTEIN-RELATED"/>
    <property type="match status" value="1"/>
</dbReference>
<dbReference type="Gene3D" id="3.40.50.300">
    <property type="entry name" value="P-loop containing nucleotide triphosphate hydrolases"/>
    <property type="match status" value="1"/>
</dbReference>
<dbReference type="CDD" id="cd00882">
    <property type="entry name" value="Ras_like_GTPase"/>
    <property type="match status" value="1"/>
</dbReference>
<proteinExistence type="predicted"/>
<dbReference type="PANTHER" id="PTHR14241">
    <property type="entry name" value="INTERFERON-INDUCED PROTEIN 44"/>
    <property type="match status" value="1"/>
</dbReference>
<keyword evidence="3" id="KW-1185">Reference proteome</keyword>
<dbReference type="InterPro" id="IPR027417">
    <property type="entry name" value="P-loop_NTPase"/>
</dbReference>
<dbReference type="Proteomes" id="UP001164746">
    <property type="component" value="Chromosome 16"/>
</dbReference>
<evidence type="ECO:0000256" key="1">
    <source>
        <dbReference type="SAM" id="MobiDB-lite"/>
    </source>
</evidence>
<dbReference type="SUPFAM" id="SSF52540">
    <property type="entry name" value="P-loop containing nucleoside triphosphate hydrolases"/>
    <property type="match status" value="1"/>
</dbReference>